<evidence type="ECO:0000256" key="4">
    <source>
        <dbReference type="ARBA" id="ARBA00022475"/>
    </source>
</evidence>
<dbReference type="EMBL" id="JBAPLU010000007">
    <property type="protein sequence ID" value="MEI4271808.1"/>
    <property type="molecule type" value="Genomic_DNA"/>
</dbReference>
<dbReference type="InterPro" id="IPR027417">
    <property type="entry name" value="P-loop_NTPase"/>
</dbReference>
<dbReference type="SUPFAM" id="SSF52540">
    <property type="entry name" value="P-loop containing nucleoside triphosphate hydrolases"/>
    <property type="match status" value="1"/>
</dbReference>
<keyword evidence="4" id="KW-1003">Cell membrane</keyword>
<comment type="similarity">
    <text evidence="2">Belongs to the ABC transporter superfamily.</text>
</comment>
<comment type="subcellular location">
    <subcellularLocation>
        <location evidence="1">Cell membrane</location>
        <topology evidence="1">Peripheral membrane protein</topology>
    </subcellularLocation>
</comment>
<evidence type="ECO:0000256" key="1">
    <source>
        <dbReference type="ARBA" id="ARBA00004202"/>
    </source>
</evidence>
<gene>
    <name evidence="9" type="ORF">TEK04_08740</name>
</gene>
<accession>A0ABU8DT29</accession>
<dbReference type="InterPro" id="IPR003439">
    <property type="entry name" value="ABC_transporter-like_ATP-bd"/>
</dbReference>
<evidence type="ECO:0000256" key="7">
    <source>
        <dbReference type="ARBA" id="ARBA00023136"/>
    </source>
</evidence>
<keyword evidence="7" id="KW-0472">Membrane</keyword>
<organism evidence="9 10">
    <name type="scientific">Klenkia sesuvii</name>
    <dbReference type="NCBI Taxonomy" id="3103137"/>
    <lineage>
        <taxon>Bacteria</taxon>
        <taxon>Bacillati</taxon>
        <taxon>Actinomycetota</taxon>
        <taxon>Actinomycetes</taxon>
        <taxon>Geodermatophilales</taxon>
        <taxon>Geodermatophilaceae</taxon>
        <taxon>Klenkia</taxon>
    </lineage>
</organism>
<keyword evidence="5" id="KW-0547">Nucleotide-binding</keyword>
<dbReference type="PANTHER" id="PTHR43297">
    <property type="entry name" value="OLIGOPEPTIDE TRANSPORT ATP-BINDING PROTEIN APPD"/>
    <property type="match status" value="1"/>
</dbReference>
<evidence type="ECO:0000256" key="6">
    <source>
        <dbReference type="ARBA" id="ARBA00022840"/>
    </source>
</evidence>
<name>A0ABU8DT29_9ACTN</name>
<dbReference type="GO" id="GO:0005524">
    <property type="term" value="F:ATP binding"/>
    <property type="evidence" value="ECO:0007669"/>
    <property type="project" value="UniProtKB-KW"/>
</dbReference>
<evidence type="ECO:0000256" key="3">
    <source>
        <dbReference type="ARBA" id="ARBA00022448"/>
    </source>
</evidence>
<evidence type="ECO:0000256" key="5">
    <source>
        <dbReference type="ARBA" id="ARBA00022741"/>
    </source>
</evidence>
<keyword evidence="10" id="KW-1185">Reference proteome</keyword>
<dbReference type="SMART" id="SM00382">
    <property type="entry name" value="AAA"/>
    <property type="match status" value="1"/>
</dbReference>
<dbReference type="PANTHER" id="PTHR43297:SF2">
    <property type="entry name" value="DIPEPTIDE TRANSPORT ATP-BINDING PROTEIN DPPD"/>
    <property type="match status" value="1"/>
</dbReference>
<dbReference type="Gene3D" id="3.40.50.300">
    <property type="entry name" value="P-loop containing nucleotide triphosphate hydrolases"/>
    <property type="match status" value="1"/>
</dbReference>
<dbReference type="InterPro" id="IPR050388">
    <property type="entry name" value="ABC_Ni/Peptide_Import"/>
</dbReference>
<evidence type="ECO:0000313" key="9">
    <source>
        <dbReference type="EMBL" id="MEI4271808.1"/>
    </source>
</evidence>
<dbReference type="PROSITE" id="PS50893">
    <property type="entry name" value="ABC_TRANSPORTER_2"/>
    <property type="match status" value="1"/>
</dbReference>
<reference evidence="9 10" key="1">
    <citation type="submission" date="2024-03" db="EMBL/GenBank/DDBJ databases">
        <title>Draft genome sequence of Klenkia sp. LSe6-5.</title>
        <authorList>
            <person name="Duangmal K."/>
            <person name="Chantavorakit T."/>
        </authorList>
    </citation>
    <scope>NUCLEOTIDE SEQUENCE [LARGE SCALE GENOMIC DNA]</scope>
    <source>
        <strain evidence="9 10">LSe6-5</strain>
    </source>
</reference>
<dbReference type="Pfam" id="PF00005">
    <property type="entry name" value="ABC_tran"/>
    <property type="match status" value="1"/>
</dbReference>
<keyword evidence="3" id="KW-0813">Transport</keyword>
<keyword evidence="6 9" id="KW-0067">ATP-binding</keyword>
<dbReference type="RefSeq" id="WP_336403945.1">
    <property type="nucleotide sequence ID" value="NZ_JBAPLU010000007.1"/>
</dbReference>
<sequence length="264" mass="26891">MATVLDPSGGPSPAALDVHDLVVDVGGARLLDGITFSVPPESRTALVGASGSGKSMTAGAVVGRLPLTATATGSVRVAGTEVLGVPAARRRAAGRVAAVAQDPLSALNPLVPIGTQLTMPLRRRAGLRGSAARARARELLLSVGLDDPDRVLGSVAGELSGGQRQRVCTAIALASEASLLVADEPTTALDLVTQAQVVDVLRRHTRSTALLFITHDVAVAAALCDRVVVLEHGRVVEQGPTTELVSAPSSDHLRELVCAARAAA</sequence>
<dbReference type="Proteomes" id="UP001361570">
    <property type="component" value="Unassembled WGS sequence"/>
</dbReference>
<feature type="domain" description="ABC transporter" evidence="8">
    <location>
        <begin position="16"/>
        <end position="257"/>
    </location>
</feature>
<proteinExistence type="inferred from homology"/>
<comment type="caution">
    <text evidence="9">The sequence shown here is derived from an EMBL/GenBank/DDBJ whole genome shotgun (WGS) entry which is preliminary data.</text>
</comment>
<protein>
    <submittedName>
        <fullName evidence="9">ATP-binding cassette domain-containing protein</fullName>
    </submittedName>
</protein>
<dbReference type="InterPro" id="IPR003593">
    <property type="entry name" value="AAA+_ATPase"/>
</dbReference>
<evidence type="ECO:0000313" key="10">
    <source>
        <dbReference type="Proteomes" id="UP001361570"/>
    </source>
</evidence>
<dbReference type="CDD" id="cd03257">
    <property type="entry name" value="ABC_NikE_OppD_transporters"/>
    <property type="match status" value="1"/>
</dbReference>
<evidence type="ECO:0000256" key="2">
    <source>
        <dbReference type="ARBA" id="ARBA00005417"/>
    </source>
</evidence>
<evidence type="ECO:0000259" key="8">
    <source>
        <dbReference type="PROSITE" id="PS50893"/>
    </source>
</evidence>